<sequence>MPFMTPDIAITTDKKFMPKLTETLPTDVFCHYFFIEAKTETLPHSHSWGQLHLIKQGVLEMEVDQQKMVCPANYTIWTPPHQHHQAFNRNDIEYCAINITAELSEKFPKHACMIPLTPLLRAIIDDLIERKTTMVSSEEDKCLSYVLMDRLVKINPIEIYLPSTQDKLLAPILTQLEENPEDDSSLSVWAKRVFSTERTLARRFQKELKMSFNDWRQRAKLVKAMTLLKESISINEIAYQLGYSQGSSFIKMFRKHTGVTPEQFRKQNETSTVRDN</sequence>
<dbReference type="OrthoDB" id="5949386at2"/>
<dbReference type="GO" id="GO:0043565">
    <property type="term" value="F:sequence-specific DNA binding"/>
    <property type="evidence" value="ECO:0007669"/>
    <property type="project" value="InterPro"/>
</dbReference>
<dbReference type="PROSITE" id="PS00041">
    <property type="entry name" value="HTH_ARAC_FAMILY_1"/>
    <property type="match status" value="1"/>
</dbReference>
<evidence type="ECO:0000256" key="3">
    <source>
        <dbReference type="ARBA" id="ARBA00023125"/>
    </source>
</evidence>
<dbReference type="AlphaFoldDB" id="A0A2S7XIG1"/>
<keyword evidence="3" id="KW-0238">DNA-binding</keyword>
<dbReference type="PRINTS" id="PR00032">
    <property type="entry name" value="HTHARAC"/>
</dbReference>
<dbReference type="InterPro" id="IPR018062">
    <property type="entry name" value="HTH_AraC-typ_CS"/>
</dbReference>
<dbReference type="InterPro" id="IPR009057">
    <property type="entry name" value="Homeodomain-like_sf"/>
</dbReference>
<dbReference type="PANTHER" id="PTHR11019:SF190">
    <property type="entry name" value="ARAC-FAMILY REGULATORY PROTEIN"/>
    <property type="match status" value="1"/>
</dbReference>
<dbReference type="InterPro" id="IPR011051">
    <property type="entry name" value="RmlC_Cupin_sf"/>
</dbReference>
<accession>A0A2S7XIG1</accession>
<dbReference type="FunFam" id="1.10.10.60:FF:000132">
    <property type="entry name" value="AraC family transcriptional regulator"/>
    <property type="match status" value="1"/>
</dbReference>
<evidence type="ECO:0000313" key="8">
    <source>
        <dbReference type="Proteomes" id="UP000239273"/>
    </source>
</evidence>
<dbReference type="InterPro" id="IPR014710">
    <property type="entry name" value="RmlC-like_jellyroll"/>
</dbReference>
<proteinExistence type="predicted"/>
<dbReference type="InterPro" id="IPR018060">
    <property type="entry name" value="HTH_AraC"/>
</dbReference>
<dbReference type="PANTHER" id="PTHR11019">
    <property type="entry name" value="HTH-TYPE TRANSCRIPTIONAL REGULATOR NIMR"/>
    <property type="match status" value="1"/>
</dbReference>
<name>A0A2S7XIG1_9GAMM</name>
<dbReference type="Pfam" id="PF12833">
    <property type="entry name" value="HTH_18"/>
    <property type="match status" value="1"/>
</dbReference>
<keyword evidence="2" id="KW-0805">Transcription regulation</keyword>
<dbReference type="SMART" id="SM00342">
    <property type="entry name" value="HTH_ARAC"/>
    <property type="match status" value="1"/>
</dbReference>
<dbReference type="Gene3D" id="1.10.10.60">
    <property type="entry name" value="Homeodomain-like"/>
    <property type="match status" value="1"/>
</dbReference>
<reference evidence="7 8" key="1">
    <citation type="submission" date="2016-12" db="EMBL/GenBank/DDBJ databases">
        <title>Diversity of luminous bacteria.</title>
        <authorList>
            <person name="Yoshizawa S."/>
            <person name="Kogure K."/>
        </authorList>
    </citation>
    <scope>NUCLEOTIDE SEQUENCE [LARGE SCALE GENOMIC DNA]</scope>
    <source>
        <strain evidence="7 8">NBRC 105001</strain>
    </source>
</reference>
<dbReference type="InterPro" id="IPR020449">
    <property type="entry name" value="Tscrpt_reg_AraC-type_HTH"/>
</dbReference>
<protein>
    <submittedName>
        <fullName evidence="7">AraC family transcriptional regulator</fullName>
    </submittedName>
</protein>
<dbReference type="CDD" id="cd06124">
    <property type="entry name" value="cupin_NimR-like_N"/>
    <property type="match status" value="1"/>
</dbReference>
<organism evidence="7 8">
    <name type="scientific">Aliivibrio sifiae</name>
    <dbReference type="NCBI Taxonomy" id="566293"/>
    <lineage>
        <taxon>Bacteria</taxon>
        <taxon>Pseudomonadati</taxon>
        <taxon>Pseudomonadota</taxon>
        <taxon>Gammaproteobacteria</taxon>
        <taxon>Vibrionales</taxon>
        <taxon>Vibrionaceae</taxon>
        <taxon>Aliivibrio</taxon>
    </lineage>
</organism>
<evidence type="ECO:0000259" key="6">
    <source>
        <dbReference type="PROSITE" id="PS01124"/>
    </source>
</evidence>
<dbReference type="PROSITE" id="PS01124">
    <property type="entry name" value="HTH_ARAC_FAMILY_2"/>
    <property type="match status" value="1"/>
</dbReference>
<dbReference type="InterPro" id="IPR003313">
    <property type="entry name" value="AraC-bd"/>
</dbReference>
<feature type="domain" description="HTH araC/xylS-type" evidence="6">
    <location>
        <begin position="170"/>
        <end position="267"/>
    </location>
</feature>
<dbReference type="EMBL" id="MSCP01000001">
    <property type="protein sequence ID" value="PQJ93515.1"/>
    <property type="molecule type" value="Genomic_DNA"/>
</dbReference>
<evidence type="ECO:0000256" key="1">
    <source>
        <dbReference type="ARBA" id="ARBA00022491"/>
    </source>
</evidence>
<dbReference type="SUPFAM" id="SSF46689">
    <property type="entry name" value="Homeodomain-like"/>
    <property type="match status" value="1"/>
</dbReference>
<dbReference type="Gene3D" id="2.60.120.10">
    <property type="entry name" value="Jelly Rolls"/>
    <property type="match status" value="1"/>
</dbReference>
<evidence type="ECO:0000256" key="5">
    <source>
        <dbReference type="ARBA" id="ARBA00023163"/>
    </source>
</evidence>
<dbReference type="Proteomes" id="UP000239273">
    <property type="component" value="Unassembled WGS sequence"/>
</dbReference>
<comment type="caution">
    <text evidence="7">The sequence shown here is derived from an EMBL/GenBank/DDBJ whole genome shotgun (WGS) entry which is preliminary data.</text>
</comment>
<evidence type="ECO:0000256" key="2">
    <source>
        <dbReference type="ARBA" id="ARBA00023015"/>
    </source>
</evidence>
<dbReference type="GO" id="GO:0003700">
    <property type="term" value="F:DNA-binding transcription factor activity"/>
    <property type="evidence" value="ECO:0007669"/>
    <property type="project" value="InterPro"/>
</dbReference>
<keyword evidence="5" id="KW-0804">Transcription</keyword>
<keyword evidence="4" id="KW-0010">Activator</keyword>
<keyword evidence="1" id="KW-0678">Repressor</keyword>
<evidence type="ECO:0000256" key="4">
    <source>
        <dbReference type="ARBA" id="ARBA00023159"/>
    </source>
</evidence>
<evidence type="ECO:0000313" key="7">
    <source>
        <dbReference type="EMBL" id="PQJ93515.1"/>
    </source>
</evidence>
<dbReference type="Pfam" id="PF02311">
    <property type="entry name" value="AraC_binding"/>
    <property type="match status" value="1"/>
</dbReference>
<gene>
    <name evidence="7" type="ORF">BTO23_05325</name>
</gene>
<dbReference type="SUPFAM" id="SSF51182">
    <property type="entry name" value="RmlC-like cupins"/>
    <property type="match status" value="1"/>
</dbReference>